<dbReference type="EMBL" id="BOOR01000021">
    <property type="protein sequence ID" value="GII54902.1"/>
    <property type="molecule type" value="Genomic_DNA"/>
</dbReference>
<reference evidence="1" key="1">
    <citation type="submission" date="2021-01" db="EMBL/GenBank/DDBJ databases">
        <title>Whole genome shotgun sequence of Planotetraspora thailandica NBRC 104271.</title>
        <authorList>
            <person name="Komaki H."/>
            <person name="Tamura T."/>
        </authorList>
    </citation>
    <scope>NUCLEOTIDE SEQUENCE</scope>
    <source>
        <strain evidence="1">NBRC 104271</strain>
    </source>
</reference>
<organism evidence="1 2">
    <name type="scientific">Planotetraspora thailandica</name>
    <dbReference type="NCBI Taxonomy" id="487172"/>
    <lineage>
        <taxon>Bacteria</taxon>
        <taxon>Bacillati</taxon>
        <taxon>Actinomycetota</taxon>
        <taxon>Actinomycetes</taxon>
        <taxon>Streptosporangiales</taxon>
        <taxon>Streptosporangiaceae</taxon>
        <taxon>Planotetraspora</taxon>
    </lineage>
</organism>
<sequence length="128" mass="14091">MWVMHTGTDTVRAPSRDTMFRAIQAATSHGQGEIWLEHRDGPALGIVLGQTRAMVLRLEEAGDAGYHAVDLTAAPIPSDTYTLSNGQVDEYDDRDTVNAHHVLSIVDHFLATGERWTGVVWHNDGEDP</sequence>
<dbReference type="AlphaFoldDB" id="A0A8J3V085"/>
<evidence type="ECO:0000313" key="1">
    <source>
        <dbReference type="EMBL" id="GII54902.1"/>
    </source>
</evidence>
<comment type="caution">
    <text evidence="1">The sequence shown here is derived from an EMBL/GenBank/DDBJ whole genome shotgun (WGS) entry which is preliminary data.</text>
</comment>
<dbReference type="Proteomes" id="UP000605992">
    <property type="component" value="Unassembled WGS sequence"/>
</dbReference>
<evidence type="ECO:0000313" key="2">
    <source>
        <dbReference type="Proteomes" id="UP000605992"/>
    </source>
</evidence>
<accession>A0A8J3V085</accession>
<proteinExistence type="predicted"/>
<name>A0A8J3V085_9ACTN</name>
<evidence type="ECO:0008006" key="3">
    <source>
        <dbReference type="Google" id="ProtNLM"/>
    </source>
</evidence>
<protein>
    <recommendedName>
        <fullName evidence="3">Immunity protein Imm1</fullName>
    </recommendedName>
</protein>
<gene>
    <name evidence="1" type="ORF">Pth03_32910</name>
</gene>
<keyword evidence="2" id="KW-1185">Reference proteome</keyword>